<name>A0A420WVK4_9GAMM</name>
<protein>
    <recommendedName>
        <fullName evidence="3">CRISPR-associated protein Cas2</fullName>
    </recommendedName>
</protein>
<keyword evidence="2" id="KW-1185">Reference proteome</keyword>
<dbReference type="RefSeq" id="WP_147408755.1">
    <property type="nucleotide sequence ID" value="NZ_RBIN01000006.1"/>
</dbReference>
<dbReference type="AlphaFoldDB" id="A0A420WVK4"/>
<sequence>MPVYIVSYDLNKYKDYQRLYAAIKTYTYYDSELESFWFIDSYKSAVEIRNHLQQYVDSDDELFVGELVSNWGATNTMQRSGSWLNAGGRTIRDSKA</sequence>
<reference evidence="1 2" key="1">
    <citation type="submission" date="2018-10" db="EMBL/GenBank/DDBJ databases">
        <title>Genomic Encyclopedia of Type Strains, Phase IV (KMG-IV): sequencing the most valuable type-strain genomes for metagenomic binning, comparative biology and taxonomic classification.</title>
        <authorList>
            <person name="Goeker M."/>
        </authorList>
    </citation>
    <scope>NUCLEOTIDE SEQUENCE [LARGE SCALE GENOMIC DNA]</scope>
    <source>
        <strain evidence="1 2">DSM 23229</strain>
    </source>
</reference>
<dbReference type="EMBL" id="RBIN01000006">
    <property type="protein sequence ID" value="RKR02586.1"/>
    <property type="molecule type" value="Genomic_DNA"/>
</dbReference>
<evidence type="ECO:0000313" key="2">
    <source>
        <dbReference type="Proteomes" id="UP000281975"/>
    </source>
</evidence>
<proteinExistence type="predicted"/>
<dbReference type="Proteomes" id="UP000281975">
    <property type="component" value="Unassembled WGS sequence"/>
</dbReference>
<organism evidence="1 2">
    <name type="scientific">Kushneria sinocarnis</name>
    <dbReference type="NCBI Taxonomy" id="595502"/>
    <lineage>
        <taxon>Bacteria</taxon>
        <taxon>Pseudomonadati</taxon>
        <taxon>Pseudomonadota</taxon>
        <taxon>Gammaproteobacteria</taxon>
        <taxon>Oceanospirillales</taxon>
        <taxon>Halomonadaceae</taxon>
        <taxon>Kushneria</taxon>
    </lineage>
</organism>
<accession>A0A420WVK4</accession>
<comment type="caution">
    <text evidence="1">The sequence shown here is derived from an EMBL/GenBank/DDBJ whole genome shotgun (WGS) entry which is preliminary data.</text>
</comment>
<evidence type="ECO:0008006" key="3">
    <source>
        <dbReference type="Google" id="ProtNLM"/>
    </source>
</evidence>
<dbReference type="OrthoDB" id="2656750at2"/>
<evidence type="ECO:0000313" key="1">
    <source>
        <dbReference type="EMBL" id="RKR02586.1"/>
    </source>
</evidence>
<gene>
    <name evidence="1" type="ORF">C7446_2304</name>
</gene>